<evidence type="ECO:0008006" key="3">
    <source>
        <dbReference type="Google" id="ProtNLM"/>
    </source>
</evidence>
<dbReference type="OrthoDB" id="1415894at2"/>
<keyword evidence="2" id="KW-1185">Reference proteome</keyword>
<reference evidence="2" key="1">
    <citation type="submission" date="2016-10" db="EMBL/GenBank/DDBJ databases">
        <authorList>
            <person name="Varghese N."/>
            <person name="Submissions S."/>
        </authorList>
    </citation>
    <scope>NUCLEOTIDE SEQUENCE [LARGE SCALE GENOMIC DNA]</scope>
    <source>
        <strain evidence="2">SUR2</strain>
    </source>
</reference>
<dbReference type="RefSeq" id="WP_072410414.1">
    <property type="nucleotide sequence ID" value="NZ_FPKW01000009.1"/>
</dbReference>
<proteinExistence type="predicted"/>
<evidence type="ECO:0000313" key="1">
    <source>
        <dbReference type="EMBL" id="SFZ95240.1"/>
    </source>
</evidence>
<organism evidence="1 2">
    <name type="scientific">Chryseobacterium limigenitum</name>
    <dbReference type="NCBI Taxonomy" id="1612149"/>
    <lineage>
        <taxon>Bacteria</taxon>
        <taxon>Pseudomonadati</taxon>
        <taxon>Bacteroidota</taxon>
        <taxon>Flavobacteriia</taxon>
        <taxon>Flavobacteriales</taxon>
        <taxon>Weeksellaceae</taxon>
        <taxon>Chryseobacterium group</taxon>
        <taxon>Chryseobacterium</taxon>
    </lineage>
</organism>
<sequence length="505" mass="58791">MCKHRYQDYESLPADKQNCSFNKIVDHLPFDKDGLCIFHSTDIEWKGDQDFVQWLMVLKNTLTEKNSDLKFQDFYFIAGKGKHQIDYLELLSDAEIENGIFHQMIFAENITIKGDLSFTHCMFSSAFHFSNCHFEGTITFMHASMSEDTQVPIMMFKECNFNQTFHYVHNPAVYMDFSFRNCVIDSVEFTEFSNLKTLGLFEFVECTVDIFNMKDCIIYNPEFTNTTFHSAEIENVSFRDETVFNAIKVKSHLHFIGGEDHSIFDGVTHFDVDFENLQGNIYFANANISTFLKEDRERLLDYEKRENGKVQIGAGCIKYRMLSPDYTYQLKGSHQHLITDIGHSFSTFFTKYNGFNLGVEVKNKTTRSITLYYFTDDDIDKKTFIRTLEETSGRMFGVVPTHIRKENASRQDALINYQIDLTRSITKIAYLMQKQDWKMSESETFFRSLYLNPTIQLNEQAVHAFLKSIDVNDFLKAVQNLSVTVNQIGNDNKFVGFINTKNIVE</sequence>
<gene>
    <name evidence="1" type="ORF">SAMN05216324_10913</name>
</gene>
<dbReference type="EMBL" id="FPKW01000009">
    <property type="protein sequence ID" value="SFZ95240.1"/>
    <property type="molecule type" value="Genomic_DNA"/>
</dbReference>
<dbReference type="Gene3D" id="2.160.20.80">
    <property type="entry name" value="E3 ubiquitin-protein ligase SopA"/>
    <property type="match status" value="1"/>
</dbReference>
<name>A0A1K2ISS0_9FLAO</name>
<accession>A0A1K2ISS0</accession>
<dbReference type="STRING" id="1612149.SAMN05216324_10913"/>
<evidence type="ECO:0000313" key="2">
    <source>
        <dbReference type="Proteomes" id="UP000182034"/>
    </source>
</evidence>
<dbReference type="Proteomes" id="UP000182034">
    <property type="component" value="Unassembled WGS sequence"/>
</dbReference>
<protein>
    <recommendedName>
        <fullName evidence="3">Pentapeptide repeat-containing protein</fullName>
    </recommendedName>
</protein>
<dbReference type="AlphaFoldDB" id="A0A1K2ISS0"/>